<dbReference type="Proteomes" id="UP000680656">
    <property type="component" value="Chromosome"/>
</dbReference>
<name>A0A8E7AZ53_9EURY</name>
<dbReference type="RefSeq" id="WP_214419786.1">
    <property type="nucleotide sequence ID" value="NZ_CP075546.1"/>
</dbReference>
<sequence>MSSDTCQFLNRYILSTTGLDSIPYTVRKKSVTPNNPWFGSFSLYLVTLSDLRQIIFFLCSGKEEPGDDLKEELAIFFQNSGAVTGFICFHDSVLQIIPHPGKNPDFSPNIIPVSSFKTDGIITEHALIAEELSQYLENLHKIVSRIFYQIFGENEKKFRERTILSGILEIILTHILLDYGIDENAIKSNENFQNFIYFGSTIPAYLFDERNISSEDQELHSKFIEEASHVKIPKNLRIGCIDPVIFIRALHLLLKRKRTLQKRKKDDLFRDCDISSLTSSPVFHLAIQEVQKNHSDIADIIDPNSGTGELVLLFLRLRDHTEKSPLSQMENVTSSLFCSDPSYSSIMITRFGLVLHLLNGEFPESNMSNRFKNEIFESINSHIRVGDTLYTKKIQEEFISEQEARSAIYAVRPQFSGWPCISSEKPGLIITAPCRQTPLIATEIRQYLCKSYSSYSHEAMTSLYIAENAIRNQTYSSFIFLPASWLSDHHAGPFRRMVQTSRITHLIIEESSRLSKTSELWSCIITGNPSSSIKITRIHEDGTSTVFYMDRLSLPRDDGWSLEDPTGTQILTFLETDSVPLSEYCLGALYKPTDISCVYDGIWISLKITDDKISTISGEIPDPNANIIIRGPDFYLEGILQSPLIQWYWKFISHTHRPLHSYILIQSIPIHQPDWFDQDERDSVRKITSWMKERTFLLRRLNCARAYHDKKRIQRHLQKIGEELHAEICQLYQIPESFQDWVLQNSE</sequence>
<organism evidence="1 2">
    <name type="scientific">Methanospirillum purgamenti</name>
    <dbReference type="NCBI Taxonomy" id="2834276"/>
    <lineage>
        <taxon>Archaea</taxon>
        <taxon>Methanobacteriati</taxon>
        <taxon>Methanobacteriota</taxon>
        <taxon>Stenosarchaea group</taxon>
        <taxon>Methanomicrobia</taxon>
        <taxon>Methanomicrobiales</taxon>
        <taxon>Methanospirillaceae</taxon>
        <taxon>Methanospirillum</taxon>
    </lineage>
</organism>
<reference evidence="1 2" key="1">
    <citation type="submission" date="2021-05" db="EMBL/GenBank/DDBJ databases">
        <title>A novel Methanospirillum isolate from a pyrite-forming mixed culture.</title>
        <authorList>
            <person name="Bunk B."/>
            <person name="Sproer C."/>
            <person name="Spring S."/>
            <person name="Pester M."/>
        </authorList>
    </citation>
    <scope>NUCLEOTIDE SEQUENCE [LARGE SCALE GENOMIC DNA]</scope>
    <source>
        <strain evidence="1 2">J.3.6.1-F.2.7.3</strain>
    </source>
</reference>
<evidence type="ECO:0000313" key="2">
    <source>
        <dbReference type="Proteomes" id="UP000680656"/>
    </source>
</evidence>
<dbReference type="EMBL" id="CP075546">
    <property type="protein sequence ID" value="QVV88984.1"/>
    <property type="molecule type" value="Genomic_DNA"/>
</dbReference>
<dbReference type="GeneID" id="65567048"/>
<protein>
    <recommendedName>
        <fullName evidence="3">DNA methylase adenine-specific domain-containing protein</fullName>
    </recommendedName>
</protein>
<evidence type="ECO:0008006" key="3">
    <source>
        <dbReference type="Google" id="ProtNLM"/>
    </source>
</evidence>
<accession>A0A8E7AZ53</accession>
<proteinExistence type="predicted"/>
<dbReference type="KEGG" id="mrtj:KHC33_00120"/>
<gene>
    <name evidence="1" type="ORF">KHC33_00120</name>
</gene>
<evidence type="ECO:0000313" key="1">
    <source>
        <dbReference type="EMBL" id="QVV88984.1"/>
    </source>
</evidence>
<dbReference type="AlphaFoldDB" id="A0A8E7AZ53"/>
<keyword evidence="2" id="KW-1185">Reference proteome</keyword>